<evidence type="ECO:0000313" key="1">
    <source>
        <dbReference type="EMBL" id="UYO62337.1"/>
    </source>
</evidence>
<name>A0ABY6HCX9_9FIRM</name>
<accession>A0ABY6HCX9</accession>
<protein>
    <recommendedName>
        <fullName evidence="3">DUF551 domain-containing protein</fullName>
    </recommendedName>
</protein>
<keyword evidence="2" id="KW-1185">Reference proteome</keyword>
<dbReference type="Proteomes" id="UP001163550">
    <property type="component" value="Chromosome"/>
</dbReference>
<evidence type="ECO:0000313" key="2">
    <source>
        <dbReference type="Proteomes" id="UP001163550"/>
    </source>
</evidence>
<proteinExistence type="predicted"/>
<evidence type="ECO:0008006" key="3">
    <source>
        <dbReference type="Google" id="ProtNLM"/>
    </source>
</evidence>
<dbReference type="RefSeq" id="WP_228878188.1">
    <property type="nucleotide sequence ID" value="NZ_CABIIK010000004.1"/>
</dbReference>
<dbReference type="EMBL" id="CP087994">
    <property type="protein sequence ID" value="UYO62337.1"/>
    <property type="molecule type" value="Genomic_DNA"/>
</dbReference>
<reference evidence="1" key="1">
    <citation type="submission" date="2021-11" db="EMBL/GenBank/DDBJ databases">
        <title>Isoprene-degrading acetogen.</title>
        <authorList>
            <person name="Yang Y."/>
            <person name="Jin H."/>
            <person name="Yan J."/>
        </authorList>
    </citation>
    <scope>NUCLEOTIDE SEQUENCE</scope>
    <source>
        <strain evidence="1">Berkeley</strain>
    </source>
</reference>
<gene>
    <name evidence="1" type="ORF">LNN31_16330</name>
</gene>
<organism evidence="1 2">
    <name type="scientific">Acetobacterium wieringae</name>
    <dbReference type="NCBI Taxonomy" id="52694"/>
    <lineage>
        <taxon>Bacteria</taxon>
        <taxon>Bacillati</taxon>
        <taxon>Bacillota</taxon>
        <taxon>Clostridia</taxon>
        <taxon>Eubacteriales</taxon>
        <taxon>Eubacteriaceae</taxon>
        <taxon>Acetobacterium</taxon>
    </lineage>
</organism>
<sequence>MNTIKKINEIIENVETNADIEAAYRKSLFHWDIKNQEVSCVKGYVAHEIVSYYYSDETDEKINWMTIEKNEPVYNEELGILIPDLPKFDPKRYYSFMIKDNVIIPVKVAKKKIRSFNKEEVQEETYGENNQIQSDS</sequence>